<evidence type="ECO:0000256" key="11">
    <source>
        <dbReference type="HAMAP-Rule" id="MF_01964"/>
    </source>
</evidence>
<dbReference type="Proteomes" id="UP001519294">
    <property type="component" value="Unassembled WGS sequence"/>
</dbReference>
<name>A0ABS4S9J4_9BACI</name>
<evidence type="ECO:0000256" key="7">
    <source>
        <dbReference type="ARBA" id="ARBA00023002"/>
    </source>
</evidence>
<dbReference type="InterPro" id="IPR005990">
    <property type="entry name" value="IMP_DH"/>
</dbReference>
<dbReference type="EMBL" id="JAGIKX010000005">
    <property type="protein sequence ID" value="MBP2257077.1"/>
    <property type="molecule type" value="Genomic_DNA"/>
</dbReference>
<organism evidence="16 17">
    <name type="scientific">Virgibacillus alimentarius</name>
    <dbReference type="NCBI Taxonomy" id="698769"/>
    <lineage>
        <taxon>Bacteria</taxon>
        <taxon>Bacillati</taxon>
        <taxon>Bacillota</taxon>
        <taxon>Bacilli</taxon>
        <taxon>Bacillales</taxon>
        <taxon>Bacillaceae</taxon>
        <taxon>Virgibacillus</taxon>
    </lineage>
</organism>
<comment type="caution">
    <text evidence="11">Lacks conserved residue(s) required for the propagation of feature annotation.</text>
</comment>
<keyword evidence="9 12" id="KW-0129">CBS domain</keyword>
<keyword evidence="6 11" id="KW-0630">Potassium</keyword>
<dbReference type="PIRSF" id="PIRSF000130">
    <property type="entry name" value="IMPDH"/>
    <property type="match status" value="1"/>
</dbReference>
<keyword evidence="3 11" id="KW-0479">Metal-binding</keyword>
<dbReference type="SUPFAM" id="SSF54631">
    <property type="entry name" value="CBS-domain pair"/>
    <property type="match status" value="1"/>
</dbReference>
<dbReference type="CDD" id="cd00381">
    <property type="entry name" value="IMPDH"/>
    <property type="match status" value="1"/>
</dbReference>
<dbReference type="InterPro" id="IPR015875">
    <property type="entry name" value="IMP_DH/GMP_Rdtase_CS"/>
</dbReference>
<comment type="function">
    <text evidence="11">Catalyzes the conversion of inosine 5'-phosphate (IMP) to xanthosine 5'-phosphate (XMP), the first committed and rate-limiting step in the de novo synthesis of guanine nucleotides, and therefore plays an important role in the regulation of cell growth.</text>
</comment>
<dbReference type="SMART" id="SM00116">
    <property type="entry name" value="CBS"/>
    <property type="match status" value="2"/>
</dbReference>
<evidence type="ECO:0000256" key="1">
    <source>
        <dbReference type="ARBA" id="ARBA00001958"/>
    </source>
</evidence>
<evidence type="ECO:0000256" key="9">
    <source>
        <dbReference type="ARBA" id="ARBA00023122"/>
    </source>
</evidence>
<dbReference type="PROSITE" id="PS51371">
    <property type="entry name" value="CBS"/>
    <property type="match status" value="2"/>
</dbReference>
<dbReference type="CDD" id="cd04601">
    <property type="entry name" value="CBS_pair_IMPDH"/>
    <property type="match status" value="1"/>
</dbReference>
<evidence type="ECO:0000256" key="12">
    <source>
        <dbReference type="PROSITE-ProRule" id="PRU00703"/>
    </source>
</evidence>
<comment type="similarity">
    <text evidence="2 11 13">Belongs to the IMPDH/GMPR family.</text>
</comment>
<accession>A0ABS4S9J4</accession>
<evidence type="ECO:0000256" key="14">
    <source>
        <dbReference type="RuleBase" id="RU003928"/>
    </source>
</evidence>
<dbReference type="NCBIfam" id="TIGR01302">
    <property type="entry name" value="IMP_dehydrog"/>
    <property type="match status" value="1"/>
</dbReference>
<comment type="catalytic activity">
    <reaction evidence="10 11 14">
        <text>IMP + NAD(+) + H2O = XMP + NADH + H(+)</text>
        <dbReference type="Rhea" id="RHEA:11708"/>
        <dbReference type="ChEBI" id="CHEBI:15377"/>
        <dbReference type="ChEBI" id="CHEBI:15378"/>
        <dbReference type="ChEBI" id="CHEBI:57464"/>
        <dbReference type="ChEBI" id="CHEBI:57540"/>
        <dbReference type="ChEBI" id="CHEBI:57945"/>
        <dbReference type="ChEBI" id="CHEBI:58053"/>
        <dbReference type="EC" id="1.1.1.205"/>
    </reaction>
</comment>
<dbReference type="InterPro" id="IPR001093">
    <property type="entry name" value="IMP_DH_GMPRt"/>
</dbReference>
<feature type="binding site" description="in other chain" evidence="11">
    <location>
        <position position="303"/>
    </location>
    <ligand>
        <name>K(+)</name>
        <dbReference type="ChEBI" id="CHEBI:29103"/>
        <note>ligand shared between two tetrameric partners</note>
    </ligand>
</feature>
<dbReference type="EC" id="1.1.1.205" evidence="11 14"/>
<evidence type="ECO:0000256" key="5">
    <source>
        <dbReference type="ARBA" id="ARBA00022755"/>
    </source>
</evidence>
<dbReference type="Pfam" id="PF00478">
    <property type="entry name" value="IMPDH"/>
    <property type="match status" value="1"/>
</dbReference>
<evidence type="ECO:0000313" key="17">
    <source>
        <dbReference type="Proteomes" id="UP001519294"/>
    </source>
</evidence>
<feature type="binding site" evidence="11">
    <location>
        <begin position="364"/>
        <end position="365"/>
    </location>
    <ligand>
        <name>IMP</name>
        <dbReference type="ChEBI" id="CHEBI:58053"/>
    </ligand>
</feature>
<sequence>MREDKFAKEGLTFDDVLLMPAKSEVLPSDVNVGTTLSDHLKLNAPLISAGMDTVTEASMAIAMARQGGFGVVHKNMSIEDQAEIVDRVKRSESGVITNPFFLTPEHQVFDAEHLMGKFRISGVPIVNNIEDQELVGILTNRDLRFIQDYSITIADVMTSEDLVTAPVGTTLEEAENLMQKFKIEKLPLVDEANILKGLITIKDIEKVIEFPNAAKDSQGRLIVGAAVGVTNDAMKRIEKLVEASVDVIVIDTAHGHSKGVLEKVKSIRDAYPNLDIIAGNVATAEATRDLIEAGASIVKVGIGPGSICTTRVVAGIGVPQITAVNDCAKAASEYGVPVIADGGIKYSGDIVKALAAGAHAVMLGSMFAGVTESPGEMEIYQGRQYKVYRGMGSVGAMKAGSKDRYFQDSSQSNKLVPEGIEGRVAYKGPLAETFHQLIGGLRAGMGYTGSETIDALRNESQFIKITNAGLRENHPHDVQITKEAPNYSVQ</sequence>
<feature type="binding site" evidence="11">
    <location>
        <begin position="388"/>
        <end position="392"/>
    </location>
    <ligand>
        <name>IMP</name>
        <dbReference type="ChEBI" id="CHEBI:58053"/>
    </ligand>
</feature>
<comment type="subunit">
    <text evidence="11">Homotetramer.</text>
</comment>
<evidence type="ECO:0000256" key="2">
    <source>
        <dbReference type="ARBA" id="ARBA00005502"/>
    </source>
</evidence>
<evidence type="ECO:0000256" key="6">
    <source>
        <dbReference type="ARBA" id="ARBA00022958"/>
    </source>
</evidence>
<gene>
    <name evidence="11" type="primary">guaB</name>
    <name evidence="16" type="ORF">J2Z81_001021</name>
</gene>
<reference evidence="16 17" key="1">
    <citation type="submission" date="2021-03" db="EMBL/GenBank/DDBJ databases">
        <title>Genomic Encyclopedia of Type Strains, Phase IV (KMG-IV): sequencing the most valuable type-strain genomes for metagenomic binning, comparative biology and taxonomic classification.</title>
        <authorList>
            <person name="Goeker M."/>
        </authorList>
    </citation>
    <scope>NUCLEOTIDE SEQUENCE [LARGE SCALE GENOMIC DNA]</scope>
    <source>
        <strain evidence="16 17">DSM 25790</strain>
    </source>
</reference>
<proteinExistence type="inferred from homology"/>
<feature type="binding site" evidence="11">
    <location>
        <position position="474"/>
    </location>
    <ligand>
        <name>K(+)</name>
        <dbReference type="ChEBI" id="CHEBI:29103"/>
        <note>ligand shared between two tetrameric partners</note>
    </ligand>
</feature>
<feature type="binding site" evidence="11">
    <location>
        <position position="418"/>
    </location>
    <ligand>
        <name>IMP</name>
        <dbReference type="ChEBI" id="CHEBI:58053"/>
    </ligand>
</feature>
<feature type="active site" description="Thioimidate intermediate" evidence="11">
    <location>
        <position position="308"/>
    </location>
</feature>
<dbReference type="PANTHER" id="PTHR11911">
    <property type="entry name" value="INOSINE-5-MONOPHOSPHATE DEHYDROGENASE RELATED"/>
    <property type="match status" value="1"/>
</dbReference>
<feature type="active site" description="Proton acceptor" evidence="11">
    <location>
        <position position="404"/>
    </location>
</feature>
<evidence type="ECO:0000313" key="16">
    <source>
        <dbReference type="EMBL" id="MBP2257077.1"/>
    </source>
</evidence>
<dbReference type="InterPro" id="IPR046342">
    <property type="entry name" value="CBS_dom_sf"/>
</dbReference>
<keyword evidence="17" id="KW-1185">Reference proteome</keyword>
<feature type="binding site" evidence="11">
    <location>
        <position position="251"/>
    </location>
    <ligand>
        <name>NAD(+)</name>
        <dbReference type="ChEBI" id="CHEBI:57540"/>
    </ligand>
</feature>
<feature type="binding site" evidence="11">
    <location>
        <begin position="301"/>
        <end position="303"/>
    </location>
    <ligand>
        <name>NAD(+)</name>
        <dbReference type="ChEBI" id="CHEBI:57540"/>
    </ligand>
</feature>
<keyword evidence="5 11" id="KW-0658">Purine biosynthesis</keyword>
<keyword evidence="4 11" id="KW-0332">GMP biosynthesis</keyword>
<dbReference type="SMART" id="SM01240">
    <property type="entry name" value="IMPDH"/>
    <property type="match status" value="1"/>
</dbReference>
<dbReference type="Gene3D" id="3.20.20.70">
    <property type="entry name" value="Aldolase class I"/>
    <property type="match status" value="1"/>
</dbReference>
<keyword evidence="8 11" id="KW-0520">NAD</keyword>
<evidence type="ECO:0000256" key="3">
    <source>
        <dbReference type="ARBA" id="ARBA00022723"/>
    </source>
</evidence>
<feature type="domain" description="CBS" evidence="15">
    <location>
        <begin position="157"/>
        <end position="217"/>
    </location>
</feature>
<dbReference type="SUPFAM" id="SSF51412">
    <property type="entry name" value="Inosine monophosphate dehydrogenase (IMPDH)"/>
    <property type="match status" value="1"/>
</dbReference>
<dbReference type="PROSITE" id="PS00487">
    <property type="entry name" value="IMP_DH_GMP_RED"/>
    <property type="match status" value="1"/>
</dbReference>
<comment type="caution">
    <text evidence="16">The sequence shown here is derived from an EMBL/GenBank/DDBJ whole genome shotgun (WGS) entry which is preliminary data.</text>
</comment>
<keyword evidence="7 11" id="KW-0560">Oxidoreductase</keyword>
<feature type="binding site" evidence="11">
    <location>
        <position position="472"/>
    </location>
    <ligand>
        <name>K(+)</name>
        <dbReference type="ChEBI" id="CHEBI:29103"/>
        <note>ligand shared between two tetrameric partners</note>
    </ligand>
</feature>
<evidence type="ECO:0000256" key="8">
    <source>
        <dbReference type="ARBA" id="ARBA00023027"/>
    </source>
</evidence>
<dbReference type="Pfam" id="PF00571">
    <property type="entry name" value="CBS"/>
    <property type="match status" value="2"/>
</dbReference>
<feature type="domain" description="CBS" evidence="15">
    <location>
        <begin position="95"/>
        <end position="153"/>
    </location>
</feature>
<dbReference type="GO" id="GO:0003938">
    <property type="term" value="F:IMP dehydrogenase activity"/>
    <property type="evidence" value="ECO:0007669"/>
    <property type="project" value="UniProtKB-EC"/>
</dbReference>
<comment type="cofactor">
    <cofactor evidence="1 11">
        <name>K(+)</name>
        <dbReference type="ChEBI" id="CHEBI:29103"/>
    </cofactor>
</comment>
<feature type="binding site" evidence="11">
    <location>
        <begin position="341"/>
        <end position="343"/>
    </location>
    <ligand>
        <name>IMP</name>
        <dbReference type="ChEBI" id="CHEBI:58053"/>
    </ligand>
</feature>
<evidence type="ECO:0000256" key="13">
    <source>
        <dbReference type="RuleBase" id="RU003927"/>
    </source>
</evidence>
<evidence type="ECO:0000256" key="4">
    <source>
        <dbReference type="ARBA" id="ARBA00022749"/>
    </source>
</evidence>
<dbReference type="InterPro" id="IPR013785">
    <property type="entry name" value="Aldolase_TIM"/>
</dbReference>
<comment type="activity regulation">
    <text evidence="11">Mycophenolic acid (MPA) is a non-competitive inhibitor that prevents formation of the closed enzyme conformation by binding to the same site as the amobile flap. In contrast, mizoribine monophosphate (MZP) is a competitive inhibitor that induces the closed conformation. MPA is a potent inhibitor of mammalian IMPDHs but a poor inhibitor of the bacterial enzymes. MZP is a more potent inhibitor of bacterial IMPDH.</text>
</comment>
<evidence type="ECO:0000259" key="15">
    <source>
        <dbReference type="PROSITE" id="PS51371"/>
    </source>
</evidence>
<dbReference type="HAMAP" id="MF_01964">
    <property type="entry name" value="IMPDH"/>
    <property type="match status" value="1"/>
</dbReference>
<feature type="binding site" description="in other chain" evidence="11">
    <location>
        <position position="308"/>
    </location>
    <ligand>
        <name>K(+)</name>
        <dbReference type="ChEBI" id="CHEBI:29103"/>
        <note>ligand shared between two tetrameric partners</note>
    </ligand>
</feature>
<protein>
    <recommendedName>
        <fullName evidence="11 14">Inosine-5'-monophosphate dehydrogenase</fullName>
        <shortName evidence="11">IMP dehydrogenase</shortName>
        <shortName evidence="11">IMPD</shortName>
        <shortName evidence="11">IMPDH</shortName>
        <ecNumber evidence="11 14">1.1.1.205</ecNumber>
    </recommendedName>
</protein>
<evidence type="ECO:0000256" key="10">
    <source>
        <dbReference type="ARBA" id="ARBA00048028"/>
    </source>
</evidence>
<dbReference type="RefSeq" id="WP_029269156.1">
    <property type="nucleotide sequence ID" value="NZ_JAGIKX010000005.1"/>
</dbReference>
<dbReference type="InterPro" id="IPR000644">
    <property type="entry name" value="CBS_dom"/>
</dbReference>
<feature type="binding site" description="in other chain" evidence="11">
    <location>
        <position position="305"/>
    </location>
    <ligand>
        <name>K(+)</name>
        <dbReference type="ChEBI" id="CHEBI:29103"/>
        <note>ligand shared between two tetrameric partners</note>
    </ligand>
</feature>
<dbReference type="PANTHER" id="PTHR11911:SF111">
    <property type="entry name" value="INOSINE-5'-MONOPHOSPHATE DEHYDROGENASE"/>
    <property type="match status" value="1"/>
</dbReference>
<comment type="pathway">
    <text evidence="11 14">Purine metabolism; XMP biosynthesis via de novo pathway; XMP from IMP: step 1/1.</text>
</comment>
<feature type="binding site" evidence="11">
    <location>
        <position position="306"/>
    </location>
    <ligand>
        <name>IMP</name>
        <dbReference type="ChEBI" id="CHEBI:58053"/>
    </ligand>
</feature>